<accession>A0A923L4N6</accession>
<dbReference type="EMBL" id="JACOOL010000004">
    <property type="protein sequence ID" value="MBC5636429.1"/>
    <property type="molecule type" value="Genomic_DNA"/>
</dbReference>
<dbReference type="Proteomes" id="UP000637359">
    <property type="component" value="Unassembled WGS sequence"/>
</dbReference>
<comment type="caution">
    <text evidence="1">The sequence shown here is derived from an EMBL/GenBank/DDBJ whole genome shotgun (WGS) entry which is preliminary data.</text>
</comment>
<proteinExistence type="predicted"/>
<gene>
    <name evidence="1" type="ORF">H8S33_06275</name>
</gene>
<dbReference type="AlphaFoldDB" id="A0A923L4N6"/>
<sequence>MEISLTTWKALVEKKLKKKVLIKMIWNDEEKMTLFITPNMKINSFLYDEKEGYLFYDIAGNLVDYPIPSYLPEKDLENGYITKPSSLTINQQPLTKEDMEFLKTNIS</sequence>
<organism evidence="1 2">
    <name type="scientific">Ornithinibacillus hominis</name>
    <dbReference type="NCBI Taxonomy" id="2763055"/>
    <lineage>
        <taxon>Bacteria</taxon>
        <taxon>Bacillati</taxon>
        <taxon>Bacillota</taxon>
        <taxon>Bacilli</taxon>
        <taxon>Bacillales</taxon>
        <taxon>Bacillaceae</taxon>
        <taxon>Ornithinibacillus</taxon>
    </lineage>
</organism>
<reference evidence="1" key="1">
    <citation type="submission" date="2020-08" db="EMBL/GenBank/DDBJ databases">
        <title>Genome public.</title>
        <authorList>
            <person name="Liu C."/>
            <person name="Sun Q."/>
        </authorList>
    </citation>
    <scope>NUCLEOTIDE SEQUENCE</scope>
    <source>
        <strain evidence="1">BX22</strain>
    </source>
</reference>
<keyword evidence="2" id="KW-1185">Reference proteome</keyword>
<evidence type="ECO:0000313" key="2">
    <source>
        <dbReference type="Proteomes" id="UP000637359"/>
    </source>
</evidence>
<dbReference type="RefSeq" id="WP_186869147.1">
    <property type="nucleotide sequence ID" value="NZ_JACOOL010000004.1"/>
</dbReference>
<name>A0A923L4N6_9BACI</name>
<evidence type="ECO:0000313" key="1">
    <source>
        <dbReference type="EMBL" id="MBC5636429.1"/>
    </source>
</evidence>
<protein>
    <submittedName>
        <fullName evidence="1">Uncharacterized protein</fullName>
    </submittedName>
</protein>